<dbReference type="InterPro" id="IPR016483">
    <property type="entry name" value="UCP006404_Pept_M50_CBS"/>
</dbReference>
<evidence type="ECO:0000256" key="13">
    <source>
        <dbReference type="ARBA" id="ARBA00023136"/>
    </source>
</evidence>
<dbReference type="Pfam" id="PF00571">
    <property type="entry name" value="CBS"/>
    <property type="match status" value="2"/>
</dbReference>
<comment type="caution">
    <text evidence="19">The sequence shown here is derived from an EMBL/GenBank/DDBJ whole genome shotgun (WGS) entry which is preliminary data.</text>
</comment>
<evidence type="ECO:0000256" key="2">
    <source>
        <dbReference type="ARBA" id="ARBA00007931"/>
    </source>
</evidence>
<protein>
    <recommendedName>
        <fullName evidence="14">Zinc metalloprotease</fullName>
    </recommendedName>
</protein>
<evidence type="ECO:0000256" key="17">
    <source>
        <dbReference type="PROSITE-ProRule" id="PRU00703"/>
    </source>
</evidence>
<evidence type="ECO:0000256" key="12">
    <source>
        <dbReference type="ARBA" id="ARBA00023122"/>
    </source>
</evidence>
<evidence type="ECO:0000256" key="15">
    <source>
        <dbReference type="PIRSR" id="PIRSR006404-1"/>
    </source>
</evidence>
<evidence type="ECO:0000256" key="8">
    <source>
        <dbReference type="ARBA" id="ARBA00022801"/>
    </source>
</evidence>
<feature type="binding site" evidence="16">
    <location>
        <position position="72"/>
    </location>
    <ligand>
        <name>Zn(2+)</name>
        <dbReference type="ChEBI" id="CHEBI:29105"/>
        <note>catalytic</note>
    </ligand>
</feature>
<evidence type="ECO:0000256" key="3">
    <source>
        <dbReference type="ARBA" id="ARBA00022475"/>
    </source>
</evidence>
<evidence type="ECO:0000256" key="9">
    <source>
        <dbReference type="ARBA" id="ARBA00022833"/>
    </source>
</evidence>
<dbReference type="Proteomes" id="UP000468591">
    <property type="component" value="Unassembled WGS sequence"/>
</dbReference>
<dbReference type="GO" id="GO:0005886">
    <property type="term" value="C:plasma membrane"/>
    <property type="evidence" value="ECO:0007669"/>
    <property type="project" value="UniProtKB-SubCell"/>
</dbReference>
<keyword evidence="6 14" id="KW-0479">Metal-binding</keyword>
<dbReference type="PROSITE" id="PS51371">
    <property type="entry name" value="CBS"/>
    <property type="match status" value="1"/>
</dbReference>
<keyword evidence="4 14" id="KW-0645">Protease</keyword>
<keyword evidence="7" id="KW-0677">Repeat</keyword>
<evidence type="ECO:0000256" key="16">
    <source>
        <dbReference type="PIRSR" id="PIRSR006404-2"/>
    </source>
</evidence>
<dbReference type="Pfam" id="PF02163">
    <property type="entry name" value="Peptidase_M50"/>
    <property type="match status" value="2"/>
</dbReference>
<gene>
    <name evidence="19" type="ORF">GV827_14580</name>
</gene>
<dbReference type="InterPro" id="IPR046342">
    <property type="entry name" value="CBS_dom_sf"/>
</dbReference>
<dbReference type="PANTHER" id="PTHR39188:SF3">
    <property type="entry name" value="STAGE IV SPORULATION PROTEIN FB"/>
    <property type="match status" value="1"/>
</dbReference>
<evidence type="ECO:0000313" key="20">
    <source>
        <dbReference type="Proteomes" id="UP000468591"/>
    </source>
</evidence>
<evidence type="ECO:0000256" key="7">
    <source>
        <dbReference type="ARBA" id="ARBA00022737"/>
    </source>
</evidence>
<evidence type="ECO:0000259" key="18">
    <source>
        <dbReference type="PROSITE" id="PS51371"/>
    </source>
</evidence>
<evidence type="ECO:0000256" key="5">
    <source>
        <dbReference type="ARBA" id="ARBA00022692"/>
    </source>
</evidence>
<dbReference type="GO" id="GO:0046872">
    <property type="term" value="F:metal ion binding"/>
    <property type="evidence" value="ECO:0007669"/>
    <property type="project" value="UniProtKB-UniRule"/>
</dbReference>
<dbReference type="SMART" id="SM00116">
    <property type="entry name" value="CBS"/>
    <property type="match status" value="2"/>
</dbReference>
<keyword evidence="10 14" id="KW-1133">Transmembrane helix</keyword>
<reference evidence="19 20" key="1">
    <citation type="submission" date="2020-01" db="EMBL/GenBank/DDBJ databases">
        <title>Sulfitobacter sediminilitoris sp. nov., isolated from a tidal flat.</title>
        <authorList>
            <person name="Park S."/>
            <person name="Yoon J.-H."/>
        </authorList>
    </citation>
    <scope>NUCLEOTIDE SEQUENCE [LARGE SCALE GENOMIC DNA]</scope>
    <source>
        <strain evidence="19 20">JBTF-M27</strain>
    </source>
</reference>
<keyword evidence="20" id="KW-1185">Reference proteome</keyword>
<name>A0A6P0CGM7_9RHOB</name>
<evidence type="ECO:0000256" key="4">
    <source>
        <dbReference type="ARBA" id="ARBA00022670"/>
    </source>
</evidence>
<feature type="binding site" evidence="16">
    <location>
        <position position="167"/>
    </location>
    <ligand>
        <name>Zn(2+)</name>
        <dbReference type="ChEBI" id="CHEBI:29105"/>
        <note>catalytic</note>
    </ligand>
</feature>
<keyword evidence="11 14" id="KW-0482">Metalloprotease</keyword>
<evidence type="ECO:0000313" key="19">
    <source>
        <dbReference type="EMBL" id="NEK23624.1"/>
    </source>
</evidence>
<dbReference type="CDD" id="cd06164">
    <property type="entry name" value="S2P-M50_SpoIVFB_CBS"/>
    <property type="match status" value="1"/>
</dbReference>
<proteinExistence type="inferred from homology"/>
<keyword evidence="13 14" id="KW-0472">Membrane</keyword>
<comment type="subcellular location">
    <subcellularLocation>
        <location evidence="1 14">Cell membrane</location>
        <topology evidence="1 14">Multi-pass membrane protein</topology>
    </subcellularLocation>
</comment>
<keyword evidence="5 14" id="KW-0812">Transmembrane</keyword>
<feature type="transmembrane region" description="Helical" evidence="14">
    <location>
        <begin position="79"/>
        <end position="97"/>
    </location>
</feature>
<evidence type="ECO:0000256" key="14">
    <source>
        <dbReference type="PIRNR" id="PIRNR006404"/>
    </source>
</evidence>
<evidence type="ECO:0000256" key="11">
    <source>
        <dbReference type="ARBA" id="ARBA00023049"/>
    </source>
</evidence>
<dbReference type="PIRSF" id="PIRSF006404">
    <property type="entry name" value="UCP006404_Pept_M50_CBS"/>
    <property type="match status" value="1"/>
</dbReference>
<dbReference type="SUPFAM" id="SSF54631">
    <property type="entry name" value="CBS-domain pair"/>
    <property type="match status" value="1"/>
</dbReference>
<feature type="transmembrane region" description="Helical" evidence="14">
    <location>
        <begin position="21"/>
        <end position="38"/>
    </location>
</feature>
<evidence type="ECO:0000256" key="6">
    <source>
        <dbReference type="ARBA" id="ARBA00022723"/>
    </source>
</evidence>
<feature type="transmembrane region" description="Helical" evidence="14">
    <location>
        <begin position="144"/>
        <end position="164"/>
    </location>
</feature>
<keyword evidence="3 14" id="KW-1003">Cell membrane</keyword>
<feature type="domain" description="CBS" evidence="18">
    <location>
        <begin position="318"/>
        <end position="377"/>
    </location>
</feature>
<keyword evidence="9 14" id="KW-0862">Zinc</keyword>
<comment type="similarity">
    <text evidence="2 14">Belongs to the peptidase M50B family.</text>
</comment>
<organism evidence="19 20">
    <name type="scientific">Sulfitobacter sediminilitoris</name>
    <dbReference type="NCBI Taxonomy" id="2698830"/>
    <lineage>
        <taxon>Bacteria</taxon>
        <taxon>Pseudomonadati</taxon>
        <taxon>Pseudomonadota</taxon>
        <taxon>Alphaproteobacteria</taxon>
        <taxon>Rhodobacterales</taxon>
        <taxon>Roseobacteraceae</taxon>
        <taxon>Sulfitobacter</taxon>
    </lineage>
</organism>
<keyword evidence="12 17" id="KW-0129">CBS domain</keyword>
<evidence type="ECO:0000256" key="1">
    <source>
        <dbReference type="ARBA" id="ARBA00004651"/>
    </source>
</evidence>
<dbReference type="PANTHER" id="PTHR39188">
    <property type="entry name" value="MEMBRANE-ASSOCIATED ZINC METALLOPROTEASE M50B"/>
    <property type="match status" value="1"/>
</dbReference>
<keyword evidence="8 14" id="KW-0378">Hydrolase</keyword>
<feature type="transmembrane region" description="Helical" evidence="14">
    <location>
        <begin position="50"/>
        <end position="67"/>
    </location>
</feature>
<dbReference type="InterPro" id="IPR000644">
    <property type="entry name" value="CBS_dom"/>
</dbReference>
<comment type="cofactor">
    <cofactor evidence="14 16">
        <name>Zn(2+)</name>
        <dbReference type="ChEBI" id="CHEBI:29105"/>
    </cofactor>
    <text evidence="14 16">Binds 1 zinc ion per subunit.</text>
</comment>
<dbReference type="Gene3D" id="3.10.580.10">
    <property type="entry name" value="CBS-domain"/>
    <property type="match status" value="1"/>
</dbReference>
<accession>A0A6P0CGM7</accession>
<dbReference type="RefSeq" id="WP_164354549.1">
    <property type="nucleotide sequence ID" value="NZ_JAABNT010000009.1"/>
</dbReference>
<dbReference type="GO" id="GO:0008237">
    <property type="term" value="F:metallopeptidase activity"/>
    <property type="evidence" value="ECO:0007669"/>
    <property type="project" value="UniProtKB-UniRule"/>
</dbReference>
<dbReference type="EMBL" id="JAABNT010000009">
    <property type="protein sequence ID" value="NEK23624.1"/>
    <property type="molecule type" value="Genomic_DNA"/>
</dbReference>
<sequence length="380" mass="41355">MFSNSVKIFSFAGFDIKLDPSWLLIAALITWSLAQQYFPSTMPGLSQQTYLLMGVFAMLCFFASLLLHEMSHSVVARHFGIEIKGITLFLFGGVAELEAEPKSAEVELLVAIAGPLMSLLLSLGFWILAGVSTLAIGSSPLTEVLSYLSMINLVLALFNLVPAFPLDGGRVLRAWLWHRHGDILRATETAAKSGTIFAMVLMFFGVLALFQGIIAAGIWQIMIGLFILAAARSSYQHQLAQSVFANKSVRELMVADPVVVSPGMTLSAFVNTVMLQKHVQFVPVVEDGALLGHMDAGVLASIDRENWANTQVGDVFAGLENASMVSPDMAAQDLMSHISKTGRRKFLVVDDHKLLGVITLADLTDYLRMADILRHPQTNG</sequence>
<dbReference type="GO" id="GO:0006508">
    <property type="term" value="P:proteolysis"/>
    <property type="evidence" value="ECO:0007669"/>
    <property type="project" value="UniProtKB-KW"/>
</dbReference>
<feature type="active site" evidence="15">
    <location>
        <position position="69"/>
    </location>
</feature>
<dbReference type="InterPro" id="IPR008915">
    <property type="entry name" value="Peptidase_M50"/>
</dbReference>
<evidence type="ECO:0000256" key="10">
    <source>
        <dbReference type="ARBA" id="ARBA00022989"/>
    </source>
</evidence>
<feature type="transmembrane region" description="Helical" evidence="14">
    <location>
        <begin position="109"/>
        <end position="137"/>
    </location>
</feature>
<feature type="binding site" evidence="16">
    <location>
        <position position="68"/>
    </location>
    <ligand>
        <name>Zn(2+)</name>
        <dbReference type="ChEBI" id="CHEBI:29105"/>
        <note>catalytic</note>
    </ligand>
</feature>
<feature type="transmembrane region" description="Helical" evidence="14">
    <location>
        <begin position="196"/>
        <end position="229"/>
    </location>
</feature>
<dbReference type="AlphaFoldDB" id="A0A6P0CGM7"/>